<keyword evidence="8 10" id="KW-1133">Transmembrane helix</keyword>
<keyword evidence="12" id="KW-1185">Reference proteome</keyword>
<protein>
    <submittedName>
        <fullName evidence="11">Type II secretion system protein M</fullName>
    </submittedName>
</protein>
<evidence type="ECO:0000256" key="4">
    <source>
        <dbReference type="ARBA" id="ARBA00022475"/>
    </source>
</evidence>
<dbReference type="GO" id="GO:0005886">
    <property type="term" value="C:plasma membrane"/>
    <property type="evidence" value="ECO:0007669"/>
    <property type="project" value="UniProtKB-SubCell"/>
</dbReference>
<dbReference type="AlphaFoldDB" id="A0A4U1HQ86"/>
<proteinExistence type="inferred from homology"/>
<evidence type="ECO:0000256" key="10">
    <source>
        <dbReference type="SAM" id="Phobius"/>
    </source>
</evidence>
<comment type="similarity">
    <text evidence="2">Belongs to the GSP M family.</text>
</comment>
<sequence>MKTALANSWASFWDARNAREKTLITWGGVVLGVAIAYSVLWAPAQAGRAQLRETLPQMQRKLAAMTAQSDEARKLALAAQGVAPTGIALKNALAASLTDHGLSAAQVEVAGNAVEIQLKNASFPTWTMWVDDVRKQFKVQVSEAHITALKTDGQVDLNASLQPAASAGASR</sequence>
<accession>A0A4U1HQ86</accession>
<keyword evidence="3" id="KW-0813">Transport</keyword>
<dbReference type="Proteomes" id="UP000305539">
    <property type="component" value="Unassembled WGS sequence"/>
</dbReference>
<evidence type="ECO:0000256" key="6">
    <source>
        <dbReference type="ARBA" id="ARBA00022692"/>
    </source>
</evidence>
<keyword evidence="6 10" id="KW-0812">Transmembrane</keyword>
<keyword evidence="9 10" id="KW-0472">Membrane</keyword>
<organism evidence="11 12">
    <name type="scientific">Trinickia terrae</name>
    <dbReference type="NCBI Taxonomy" id="2571161"/>
    <lineage>
        <taxon>Bacteria</taxon>
        <taxon>Pseudomonadati</taxon>
        <taxon>Pseudomonadota</taxon>
        <taxon>Betaproteobacteria</taxon>
        <taxon>Burkholderiales</taxon>
        <taxon>Burkholderiaceae</taxon>
        <taxon>Trinickia</taxon>
    </lineage>
</organism>
<keyword evidence="7" id="KW-0653">Protein transport</keyword>
<evidence type="ECO:0000256" key="9">
    <source>
        <dbReference type="ARBA" id="ARBA00023136"/>
    </source>
</evidence>
<gene>
    <name evidence="11" type="ORF">FAZ69_23790</name>
</gene>
<dbReference type="OrthoDB" id="8563628at2"/>
<dbReference type="Pfam" id="PF04612">
    <property type="entry name" value="T2SSM"/>
    <property type="match status" value="1"/>
</dbReference>
<evidence type="ECO:0000313" key="12">
    <source>
        <dbReference type="Proteomes" id="UP000305539"/>
    </source>
</evidence>
<evidence type="ECO:0000256" key="7">
    <source>
        <dbReference type="ARBA" id="ARBA00022927"/>
    </source>
</evidence>
<name>A0A4U1HQ86_9BURK</name>
<evidence type="ECO:0000256" key="2">
    <source>
        <dbReference type="ARBA" id="ARBA00010637"/>
    </source>
</evidence>
<comment type="caution">
    <text evidence="11">The sequence shown here is derived from an EMBL/GenBank/DDBJ whole genome shotgun (WGS) entry which is preliminary data.</text>
</comment>
<dbReference type="RefSeq" id="WP_136897554.1">
    <property type="nucleotide sequence ID" value="NZ_SWJE01000014.1"/>
</dbReference>
<keyword evidence="4" id="KW-1003">Cell membrane</keyword>
<evidence type="ECO:0000313" key="11">
    <source>
        <dbReference type="EMBL" id="TKC83512.1"/>
    </source>
</evidence>
<dbReference type="GO" id="GO:0015628">
    <property type="term" value="P:protein secretion by the type II secretion system"/>
    <property type="evidence" value="ECO:0007669"/>
    <property type="project" value="InterPro"/>
</dbReference>
<dbReference type="GO" id="GO:0015627">
    <property type="term" value="C:type II protein secretion system complex"/>
    <property type="evidence" value="ECO:0007669"/>
    <property type="project" value="InterPro"/>
</dbReference>
<evidence type="ECO:0000256" key="3">
    <source>
        <dbReference type="ARBA" id="ARBA00022448"/>
    </source>
</evidence>
<dbReference type="EMBL" id="SWJE01000014">
    <property type="protein sequence ID" value="TKC83512.1"/>
    <property type="molecule type" value="Genomic_DNA"/>
</dbReference>
<dbReference type="InterPro" id="IPR023229">
    <property type="entry name" value="T2SS_M_periplasmic_sf"/>
</dbReference>
<evidence type="ECO:0000256" key="8">
    <source>
        <dbReference type="ARBA" id="ARBA00022989"/>
    </source>
</evidence>
<reference evidence="11 12" key="1">
    <citation type="submission" date="2019-04" db="EMBL/GenBank/DDBJ databases">
        <title>Trinickia sp. 7GSK02, isolated from subtropical forest soil.</title>
        <authorList>
            <person name="Gao Z.-H."/>
            <person name="Qiu L.-H."/>
        </authorList>
    </citation>
    <scope>NUCLEOTIDE SEQUENCE [LARGE SCALE GENOMIC DNA]</scope>
    <source>
        <strain evidence="11 12">7GSK02</strain>
    </source>
</reference>
<comment type="subcellular location">
    <subcellularLocation>
        <location evidence="1">Cell inner membrane</location>
        <topology evidence="1">Single-pass membrane protein</topology>
    </subcellularLocation>
</comment>
<dbReference type="Gene3D" id="3.30.1360.100">
    <property type="entry name" value="General secretion pathway protein M, EpsM"/>
    <property type="match status" value="1"/>
</dbReference>
<evidence type="ECO:0000256" key="1">
    <source>
        <dbReference type="ARBA" id="ARBA00004377"/>
    </source>
</evidence>
<evidence type="ECO:0000256" key="5">
    <source>
        <dbReference type="ARBA" id="ARBA00022519"/>
    </source>
</evidence>
<keyword evidence="5" id="KW-0997">Cell inner membrane</keyword>
<feature type="transmembrane region" description="Helical" evidence="10">
    <location>
        <begin position="23"/>
        <end position="42"/>
    </location>
</feature>
<dbReference type="SUPFAM" id="SSF103054">
    <property type="entry name" value="General secretion pathway protein M, EpsM"/>
    <property type="match status" value="1"/>
</dbReference>
<dbReference type="InterPro" id="IPR007690">
    <property type="entry name" value="T2SS_GspM"/>
</dbReference>